<dbReference type="PROSITE" id="PS01162">
    <property type="entry name" value="QOR_ZETA_CRYSTAL"/>
    <property type="match status" value="1"/>
</dbReference>
<dbReference type="GO" id="GO:0035925">
    <property type="term" value="F:mRNA 3'-UTR AU-rich region binding"/>
    <property type="evidence" value="ECO:0007669"/>
    <property type="project" value="TreeGrafter"/>
</dbReference>
<dbReference type="GO" id="GO:0070402">
    <property type="term" value="F:NADPH binding"/>
    <property type="evidence" value="ECO:0007669"/>
    <property type="project" value="TreeGrafter"/>
</dbReference>
<dbReference type="PANTHER" id="PTHR48106:SF13">
    <property type="entry name" value="QUINONE OXIDOREDUCTASE-RELATED"/>
    <property type="match status" value="1"/>
</dbReference>
<dbReference type="FunFam" id="3.40.50.720:FF:000053">
    <property type="entry name" value="Quinone oxidoreductase 1"/>
    <property type="match status" value="1"/>
</dbReference>
<dbReference type="GO" id="GO:0008270">
    <property type="term" value="F:zinc ion binding"/>
    <property type="evidence" value="ECO:0007669"/>
    <property type="project" value="InterPro"/>
</dbReference>
<sequence>MSMAIRIHSNGDPEVMVWEPVDVPSPAAGEVQVRHRAVGLNFIDVYHRTGLYPLPLPAGIGLEGAGEVIAVGAGVGDVRVGDRVAYAGGPVGAYAEVRNLPADRVVRLPDAVSFDIGAAMMLQGLTAQYLLRRTYRVQPGDTILVHAAAGGVGLILCQWAKVLGATVIGTVGSDAKAALAQAHGCDHTIVYTRERFADRVRELTGGGGVAVVYDSIGKDTFNESLTCLQPLGTMVSYGNATGPVAPFDVSTLAKLGSLFLTRPTLMTYIAKRSDLLAMSSELFEVVQNGTVKIEIHQRYALSEAAQAHRDLEARRTTGSTILIP</sequence>
<dbReference type="Gene3D" id="3.90.180.10">
    <property type="entry name" value="Medium-chain alcohol dehydrogenases, catalytic domain"/>
    <property type="match status" value="1"/>
</dbReference>
<dbReference type="InterPro" id="IPR036291">
    <property type="entry name" value="NAD(P)-bd_dom_sf"/>
</dbReference>
<dbReference type="AlphaFoldDB" id="A0A840BJS3"/>
<dbReference type="NCBIfam" id="NF008024">
    <property type="entry name" value="PRK10754.1"/>
    <property type="match status" value="1"/>
</dbReference>
<evidence type="ECO:0000256" key="1">
    <source>
        <dbReference type="ARBA" id="ARBA00022857"/>
    </source>
</evidence>
<dbReference type="InterPro" id="IPR020843">
    <property type="entry name" value="ER"/>
</dbReference>
<dbReference type="EMBL" id="JACIET010000001">
    <property type="protein sequence ID" value="MBB4012654.1"/>
    <property type="molecule type" value="Genomic_DNA"/>
</dbReference>
<name>A0A840BJS3_9RHOO</name>
<evidence type="ECO:0000313" key="5">
    <source>
        <dbReference type="Proteomes" id="UP000561045"/>
    </source>
</evidence>
<evidence type="ECO:0000313" key="4">
    <source>
        <dbReference type="EMBL" id="MBB4012654.1"/>
    </source>
</evidence>
<dbReference type="InterPro" id="IPR047618">
    <property type="entry name" value="QOR-like"/>
</dbReference>
<dbReference type="SUPFAM" id="SSF51735">
    <property type="entry name" value="NAD(P)-binding Rossmann-fold domains"/>
    <property type="match status" value="1"/>
</dbReference>
<dbReference type="PANTHER" id="PTHR48106">
    <property type="entry name" value="QUINONE OXIDOREDUCTASE PIG3-RELATED"/>
    <property type="match status" value="1"/>
</dbReference>
<dbReference type="SMART" id="SM00829">
    <property type="entry name" value="PKS_ER"/>
    <property type="match status" value="1"/>
</dbReference>
<comment type="caution">
    <text evidence="4">The sequence shown here is derived from an EMBL/GenBank/DDBJ whole genome shotgun (WGS) entry which is preliminary data.</text>
</comment>
<dbReference type="InterPro" id="IPR013154">
    <property type="entry name" value="ADH-like_N"/>
</dbReference>
<dbReference type="GO" id="GO:0005829">
    <property type="term" value="C:cytosol"/>
    <property type="evidence" value="ECO:0007669"/>
    <property type="project" value="TreeGrafter"/>
</dbReference>
<dbReference type="Proteomes" id="UP000561045">
    <property type="component" value="Unassembled WGS sequence"/>
</dbReference>
<accession>A0A840BJS3</accession>
<dbReference type="CDD" id="cd05286">
    <property type="entry name" value="QOR2"/>
    <property type="match status" value="1"/>
</dbReference>
<evidence type="ECO:0000259" key="3">
    <source>
        <dbReference type="SMART" id="SM00829"/>
    </source>
</evidence>
<keyword evidence="5" id="KW-1185">Reference proteome</keyword>
<dbReference type="GO" id="GO:0003960">
    <property type="term" value="F:quinone reductase (NADPH) activity"/>
    <property type="evidence" value="ECO:0007669"/>
    <property type="project" value="UniProtKB-EC"/>
</dbReference>
<dbReference type="SUPFAM" id="SSF50129">
    <property type="entry name" value="GroES-like"/>
    <property type="match status" value="1"/>
</dbReference>
<keyword evidence="2 4" id="KW-0560">Oxidoreductase</keyword>
<feature type="domain" description="Enoyl reductase (ER)" evidence="3">
    <location>
        <begin position="11"/>
        <end position="322"/>
    </location>
</feature>
<dbReference type="InterPro" id="IPR013149">
    <property type="entry name" value="ADH-like_C"/>
</dbReference>
<gene>
    <name evidence="4" type="ORF">GGR36_001962</name>
</gene>
<keyword evidence="1" id="KW-0521">NADP</keyword>
<organism evidence="4 5">
    <name type="scientific">Niveibacterium umoris</name>
    <dbReference type="NCBI Taxonomy" id="1193620"/>
    <lineage>
        <taxon>Bacteria</taxon>
        <taxon>Pseudomonadati</taxon>
        <taxon>Pseudomonadota</taxon>
        <taxon>Betaproteobacteria</taxon>
        <taxon>Rhodocyclales</taxon>
        <taxon>Rhodocyclaceae</taxon>
        <taxon>Niveibacterium</taxon>
    </lineage>
</organism>
<dbReference type="RefSeq" id="WP_183634441.1">
    <property type="nucleotide sequence ID" value="NZ_BAABLE010000011.1"/>
</dbReference>
<reference evidence="4 5" key="1">
    <citation type="submission" date="2020-08" db="EMBL/GenBank/DDBJ databases">
        <title>Genomic Encyclopedia of Type Strains, Phase IV (KMG-IV): sequencing the most valuable type-strain genomes for metagenomic binning, comparative biology and taxonomic classification.</title>
        <authorList>
            <person name="Goeker M."/>
        </authorList>
    </citation>
    <scope>NUCLEOTIDE SEQUENCE [LARGE SCALE GENOMIC DNA]</scope>
    <source>
        <strain evidence="4 5">DSM 106739</strain>
    </source>
</reference>
<dbReference type="Gene3D" id="3.40.50.720">
    <property type="entry name" value="NAD(P)-binding Rossmann-like Domain"/>
    <property type="match status" value="1"/>
</dbReference>
<dbReference type="Pfam" id="PF08240">
    <property type="entry name" value="ADH_N"/>
    <property type="match status" value="1"/>
</dbReference>
<protein>
    <submittedName>
        <fullName evidence="4">NADPH2:quinone reductase</fullName>
        <ecNumber evidence="4">1.6.5.5</ecNumber>
    </submittedName>
</protein>
<dbReference type="EC" id="1.6.5.5" evidence="4"/>
<evidence type="ECO:0000256" key="2">
    <source>
        <dbReference type="ARBA" id="ARBA00023002"/>
    </source>
</evidence>
<dbReference type="InterPro" id="IPR011032">
    <property type="entry name" value="GroES-like_sf"/>
</dbReference>
<dbReference type="InterPro" id="IPR002364">
    <property type="entry name" value="Quin_OxRdtase/zeta-crystal_CS"/>
</dbReference>
<dbReference type="Pfam" id="PF00107">
    <property type="entry name" value="ADH_zinc_N"/>
    <property type="match status" value="1"/>
</dbReference>
<proteinExistence type="predicted"/>